<dbReference type="Pfam" id="PF12697">
    <property type="entry name" value="Abhydrolase_6"/>
    <property type="match status" value="1"/>
</dbReference>
<gene>
    <name evidence="2" type="ORF">LTR84_003974</name>
</gene>
<dbReference type="InterPro" id="IPR029058">
    <property type="entry name" value="AB_hydrolase_fold"/>
</dbReference>
<name>A0AAV9N524_9EURO</name>
<organism evidence="2 3">
    <name type="scientific">Exophiala bonariae</name>
    <dbReference type="NCBI Taxonomy" id="1690606"/>
    <lineage>
        <taxon>Eukaryota</taxon>
        <taxon>Fungi</taxon>
        <taxon>Dikarya</taxon>
        <taxon>Ascomycota</taxon>
        <taxon>Pezizomycotina</taxon>
        <taxon>Eurotiomycetes</taxon>
        <taxon>Chaetothyriomycetidae</taxon>
        <taxon>Chaetothyriales</taxon>
        <taxon>Herpotrichiellaceae</taxon>
        <taxon>Exophiala</taxon>
    </lineage>
</organism>
<dbReference type="EMBL" id="JAVRRD010000018">
    <property type="protein sequence ID" value="KAK5049856.1"/>
    <property type="molecule type" value="Genomic_DNA"/>
</dbReference>
<evidence type="ECO:0000313" key="2">
    <source>
        <dbReference type="EMBL" id="KAK5049856.1"/>
    </source>
</evidence>
<dbReference type="GeneID" id="89972154"/>
<dbReference type="PANTHER" id="PTHR37017">
    <property type="entry name" value="AB HYDROLASE-1 DOMAIN-CONTAINING PROTEIN-RELATED"/>
    <property type="match status" value="1"/>
</dbReference>
<reference evidence="2 3" key="1">
    <citation type="submission" date="2023-08" db="EMBL/GenBank/DDBJ databases">
        <title>Black Yeasts Isolated from many extreme environments.</title>
        <authorList>
            <person name="Coleine C."/>
            <person name="Stajich J.E."/>
            <person name="Selbmann L."/>
        </authorList>
    </citation>
    <scope>NUCLEOTIDE SEQUENCE [LARGE SCALE GENOMIC DNA]</scope>
    <source>
        <strain evidence="2 3">CCFEE 5792</strain>
    </source>
</reference>
<dbReference type="PANTHER" id="PTHR37017:SF11">
    <property type="entry name" value="ESTERASE_LIPASE_THIOESTERASE DOMAIN-CONTAINING PROTEIN"/>
    <property type="match status" value="1"/>
</dbReference>
<accession>A0AAV9N524</accession>
<comment type="caution">
    <text evidence="2">The sequence shown here is derived from an EMBL/GenBank/DDBJ whole genome shotgun (WGS) entry which is preliminary data.</text>
</comment>
<sequence length="275" mass="30197">MSKPTILGVHGAWHSGAHFQPLKEHLVQHGYKFIAVQLPSMHYAELDRPPPTHIKDDVEAIQAAVLTELESTPETDVAVLTHSYSGLPGSAAVEKLDKKSRKAAGFKNGISALLVIAGLLITEGISGFDWANGIIPPTIILSYIPSPVDGKTQIEISEPNPEPGPVELFYHDIPLKDAEYYASLLIPQVWTVYRTPVPFAGFKIVPSYYLLTEDDRSLPPEWQRLIVKMADEATLLADPKGLKLVVDTVHAGHSPFLSKVEETASWIRKSLGEQL</sequence>
<proteinExistence type="predicted"/>
<keyword evidence="3" id="KW-1185">Reference proteome</keyword>
<evidence type="ECO:0000313" key="3">
    <source>
        <dbReference type="Proteomes" id="UP001358417"/>
    </source>
</evidence>
<dbReference type="InterPro" id="IPR000073">
    <property type="entry name" value="AB_hydrolase_1"/>
</dbReference>
<feature type="domain" description="AB hydrolase-1" evidence="1">
    <location>
        <begin position="7"/>
        <end position="264"/>
    </location>
</feature>
<evidence type="ECO:0000259" key="1">
    <source>
        <dbReference type="Pfam" id="PF12697"/>
    </source>
</evidence>
<dbReference type="RefSeq" id="XP_064704666.1">
    <property type="nucleotide sequence ID" value="XM_064847554.1"/>
</dbReference>
<dbReference type="SUPFAM" id="SSF53474">
    <property type="entry name" value="alpha/beta-Hydrolases"/>
    <property type="match status" value="1"/>
</dbReference>
<dbReference type="Proteomes" id="UP001358417">
    <property type="component" value="Unassembled WGS sequence"/>
</dbReference>
<dbReference type="AlphaFoldDB" id="A0AAV9N524"/>
<dbReference type="InterPro" id="IPR052897">
    <property type="entry name" value="Sec-Metab_Biosynth_Hydrolase"/>
</dbReference>
<dbReference type="Gene3D" id="3.40.50.1820">
    <property type="entry name" value="alpha/beta hydrolase"/>
    <property type="match status" value="1"/>
</dbReference>
<protein>
    <recommendedName>
        <fullName evidence="1">AB hydrolase-1 domain-containing protein</fullName>
    </recommendedName>
</protein>